<evidence type="ECO:0000256" key="1">
    <source>
        <dbReference type="SAM" id="MobiDB-lite"/>
    </source>
</evidence>
<keyword evidence="3" id="KW-1185">Reference proteome</keyword>
<dbReference type="EMBL" id="CP043626">
    <property type="protein sequence ID" value="QEY70479.1"/>
    <property type="molecule type" value="Genomic_DNA"/>
</dbReference>
<dbReference type="OrthoDB" id="7033350at2"/>
<dbReference type="PROSITE" id="PS51257">
    <property type="entry name" value="PROKAR_LIPOPROTEIN"/>
    <property type="match status" value="1"/>
</dbReference>
<accession>A0A9X7R2R3</accession>
<dbReference type="AlphaFoldDB" id="A0A9X7R2R3"/>
<dbReference type="Proteomes" id="UP000326659">
    <property type="component" value="Chromosome"/>
</dbReference>
<feature type="compositionally biased region" description="Low complexity" evidence="1">
    <location>
        <begin position="167"/>
        <end position="190"/>
    </location>
</feature>
<evidence type="ECO:0000313" key="2">
    <source>
        <dbReference type="EMBL" id="QEY70479.1"/>
    </source>
</evidence>
<proteinExistence type="predicted"/>
<gene>
    <name evidence="2" type="ORF">F1C79_01725</name>
</gene>
<name>A0A9X7R2R3_PSEDE</name>
<reference evidence="2 3" key="1">
    <citation type="submission" date="2019-09" db="EMBL/GenBank/DDBJ databases">
        <title>Prosopis cineraria nodule microbiome.</title>
        <authorList>
            <person name="Chaluvadi S.R."/>
            <person name="Ali R."/>
            <person name="Wang X."/>
        </authorList>
    </citation>
    <scope>NUCLEOTIDE SEQUENCE [LARGE SCALE GENOMIC DNA]</scope>
    <source>
        <strain evidence="2 3">BG1</strain>
    </source>
</reference>
<evidence type="ECO:0000313" key="3">
    <source>
        <dbReference type="Proteomes" id="UP000326659"/>
    </source>
</evidence>
<organism evidence="2 3">
    <name type="scientific">Pseudomonas denitrificans</name>
    <dbReference type="NCBI Taxonomy" id="43306"/>
    <lineage>
        <taxon>Bacteria</taxon>
        <taxon>Pseudomonadati</taxon>
        <taxon>Pseudomonadota</taxon>
        <taxon>Gammaproteobacteria</taxon>
        <taxon>Pseudomonadales</taxon>
        <taxon>Pseudomonadaceae</taxon>
        <taxon>Halopseudomonas</taxon>
    </lineage>
</organism>
<protein>
    <recommendedName>
        <fullName evidence="4">Lipoprotein</fullName>
    </recommendedName>
</protein>
<dbReference type="KEGG" id="pden:F1C79_01725"/>
<sequence length="208" mass="23282">MIKAFSTMALLVLISGCGHTRVDYTPKPRPGMDAAQAASVVEQGFYEDFGKEKAQSAMVTPEYIALSNGTVSRGVNLGQASAYNGVVVGLGSTYMTTQDINQRIYFRSVGDIQVYKKNARENRYAVIIRTVEQTTARRIFFRSESRAEEFADAMEYLKRSYAAGTLAPQTPATSTSSAPSREQQVQQLQQRNLPYEQYQQEYRRIMGQ</sequence>
<dbReference type="RefSeq" id="WP_151186304.1">
    <property type="nucleotide sequence ID" value="NZ_CP043626.1"/>
</dbReference>
<feature type="region of interest" description="Disordered" evidence="1">
    <location>
        <begin position="167"/>
        <end position="192"/>
    </location>
</feature>
<evidence type="ECO:0008006" key="4">
    <source>
        <dbReference type="Google" id="ProtNLM"/>
    </source>
</evidence>